<keyword evidence="5" id="KW-0732">Signal</keyword>
<dbReference type="EMBL" id="SJPZ01000001">
    <property type="protein sequence ID" value="TWU66128.1"/>
    <property type="molecule type" value="Genomic_DNA"/>
</dbReference>
<dbReference type="Proteomes" id="UP000316476">
    <property type="component" value="Unassembled WGS sequence"/>
</dbReference>
<evidence type="ECO:0000313" key="10">
    <source>
        <dbReference type="EMBL" id="TWU66128.1"/>
    </source>
</evidence>
<evidence type="ECO:0000256" key="7">
    <source>
        <dbReference type="ARBA" id="ARBA00023143"/>
    </source>
</evidence>
<evidence type="ECO:0000256" key="2">
    <source>
        <dbReference type="ARBA" id="ARBA00004117"/>
    </source>
</evidence>
<organism evidence="10 11">
    <name type="scientific">Crateriforma conspicua</name>
    <dbReference type="NCBI Taxonomy" id="2527996"/>
    <lineage>
        <taxon>Bacteria</taxon>
        <taxon>Pseudomonadati</taxon>
        <taxon>Planctomycetota</taxon>
        <taxon>Planctomycetia</taxon>
        <taxon>Planctomycetales</taxon>
        <taxon>Planctomycetaceae</taxon>
        <taxon>Crateriforma</taxon>
    </lineage>
</organism>
<dbReference type="OrthoDB" id="252240at2"/>
<accession>A0A5C6FXT0</accession>
<keyword evidence="10" id="KW-0969">Cilium</keyword>
<reference evidence="10 11" key="1">
    <citation type="submission" date="2019-02" db="EMBL/GenBank/DDBJ databases">
        <title>Deep-cultivation of Planctomycetes and their phenomic and genomic characterization uncovers novel biology.</title>
        <authorList>
            <person name="Wiegand S."/>
            <person name="Jogler M."/>
            <person name="Boedeker C."/>
            <person name="Pinto D."/>
            <person name="Vollmers J."/>
            <person name="Rivas-Marin E."/>
            <person name="Kohn T."/>
            <person name="Peeters S.H."/>
            <person name="Heuer A."/>
            <person name="Rast P."/>
            <person name="Oberbeckmann S."/>
            <person name="Bunk B."/>
            <person name="Jeske O."/>
            <person name="Meyerdierks A."/>
            <person name="Storesund J.E."/>
            <person name="Kallscheuer N."/>
            <person name="Luecker S."/>
            <person name="Lage O.M."/>
            <person name="Pohl T."/>
            <person name="Merkel B.J."/>
            <person name="Hornburger P."/>
            <person name="Mueller R.-W."/>
            <person name="Bruemmer F."/>
            <person name="Labrenz M."/>
            <person name="Spormann A.M."/>
            <person name="Op Den Camp H."/>
            <person name="Overmann J."/>
            <person name="Amann R."/>
            <person name="Jetten M.S.M."/>
            <person name="Mascher T."/>
            <person name="Medema M.H."/>
            <person name="Devos D.P."/>
            <person name="Kaster A.-K."/>
            <person name="Ovreas L."/>
            <person name="Rohde M."/>
            <person name="Galperin M.Y."/>
            <person name="Jogler C."/>
        </authorList>
    </citation>
    <scope>NUCLEOTIDE SEQUENCE [LARGE SCALE GENOMIC DNA]</scope>
    <source>
        <strain evidence="10 11">V7</strain>
    </source>
</reference>
<dbReference type="GO" id="GO:0009427">
    <property type="term" value="C:bacterial-type flagellum basal body, distal rod, L ring"/>
    <property type="evidence" value="ECO:0007669"/>
    <property type="project" value="InterPro"/>
</dbReference>
<proteinExistence type="inferred from homology"/>
<evidence type="ECO:0000256" key="4">
    <source>
        <dbReference type="ARBA" id="ARBA00006929"/>
    </source>
</evidence>
<gene>
    <name evidence="10" type="primary">flgH</name>
    <name evidence="10" type="ORF">V7x_16850</name>
</gene>
<keyword evidence="10" id="KW-0282">Flagellum</keyword>
<keyword evidence="8" id="KW-0998">Cell outer membrane</keyword>
<dbReference type="Pfam" id="PF02107">
    <property type="entry name" value="FlgH"/>
    <property type="match status" value="1"/>
</dbReference>
<feature type="region of interest" description="Disordered" evidence="9">
    <location>
        <begin position="145"/>
        <end position="169"/>
    </location>
</feature>
<dbReference type="PANTHER" id="PTHR34933">
    <property type="entry name" value="FLAGELLAR L-RING PROTEIN"/>
    <property type="match status" value="1"/>
</dbReference>
<evidence type="ECO:0000256" key="8">
    <source>
        <dbReference type="ARBA" id="ARBA00023237"/>
    </source>
</evidence>
<comment type="function">
    <text evidence="1">Assembles around the rod to form the L-ring and probably protects the motor/basal body from shearing forces during rotation.</text>
</comment>
<evidence type="ECO:0000256" key="9">
    <source>
        <dbReference type="SAM" id="MobiDB-lite"/>
    </source>
</evidence>
<evidence type="ECO:0000256" key="5">
    <source>
        <dbReference type="ARBA" id="ARBA00022729"/>
    </source>
</evidence>
<keyword evidence="7" id="KW-0975">Bacterial flagellum</keyword>
<comment type="caution">
    <text evidence="10">The sequence shown here is derived from an EMBL/GenBank/DDBJ whole genome shotgun (WGS) entry which is preliminary data.</text>
</comment>
<dbReference type="AlphaFoldDB" id="A0A5C6FXT0"/>
<evidence type="ECO:0000313" key="11">
    <source>
        <dbReference type="Proteomes" id="UP000316476"/>
    </source>
</evidence>
<evidence type="ECO:0000256" key="1">
    <source>
        <dbReference type="ARBA" id="ARBA00002591"/>
    </source>
</evidence>
<name>A0A5C6FXT0_9PLAN</name>
<dbReference type="GO" id="GO:0003774">
    <property type="term" value="F:cytoskeletal motor activity"/>
    <property type="evidence" value="ECO:0007669"/>
    <property type="project" value="InterPro"/>
</dbReference>
<dbReference type="GO" id="GO:0071973">
    <property type="term" value="P:bacterial-type flagellum-dependent cell motility"/>
    <property type="evidence" value="ECO:0007669"/>
    <property type="project" value="InterPro"/>
</dbReference>
<comment type="subcellular location">
    <subcellularLocation>
        <location evidence="2">Bacterial flagellum basal body</location>
    </subcellularLocation>
    <subcellularLocation>
        <location evidence="3">Cell outer membrane</location>
    </subcellularLocation>
</comment>
<dbReference type="InterPro" id="IPR000527">
    <property type="entry name" value="Flag_Lring"/>
</dbReference>
<sequence length="265" mass="29106">MQNSMNTNAPSIIGHRGLRILALVLSVLLTAPSMGLAQSTSLFHGDDVTGSSQGSNSQVVGPHGSDAPVISAPYGQTPPPHPGLAAVSWTYTPPLPRRVFQIHDIVTIRVDEIARVLAEGSAESRKITQYSAVLSDWIRLTQGRLQPDEQPNGDPSVAGNTNNQYRAESDVDTSEALTFNIAARIVDIRPNGNLVLEARKKFRVNDNLWETALSGICRAQDVGPDNVVLSRDLIDLEIDKQDQGQLRDGYKRGWFTRWFDRLQPF</sequence>
<keyword evidence="6" id="KW-0472">Membrane</keyword>
<comment type="similarity">
    <text evidence="4">Belongs to the FlgH family.</text>
</comment>
<dbReference type="GO" id="GO:0009279">
    <property type="term" value="C:cell outer membrane"/>
    <property type="evidence" value="ECO:0007669"/>
    <property type="project" value="UniProtKB-SubCell"/>
</dbReference>
<evidence type="ECO:0000256" key="6">
    <source>
        <dbReference type="ARBA" id="ARBA00023136"/>
    </source>
</evidence>
<keyword evidence="10" id="KW-0966">Cell projection</keyword>
<evidence type="ECO:0000256" key="3">
    <source>
        <dbReference type="ARBA" id="ARBA00004442"/>
    </source>
</evidence>
<protein>
    <submittedName>
        <fullName evidence="10">Flagellar L-ring protein</fullName>
    </submittedName>
</protein>
<dbReference type="PANTHER" id="PTHR34933:SF1">
    <property type="entry name" value="FLAGELLAR L-RING PROTEIN"/>
    <property type="match status" value="1"/>
</dbReference>